<organism evidence="2 3">
    <name type="scientific">Steinernema glaseri</name>
    <dbReference type="NCBI Taxonomy" id="37863"/>
    <lineage>
        <taxon>Eukaryota</taxon>
        <taxon>Metazoa</taxon>
        <taxon>Ecdysozoa</taxon>
        <taxon>Nematoda</taxon>
        <taxon>Chromadorea</taxon>
        <taxon>Rhabditida</taxon>
        <taxon>Tylenchina</taxon>
        <taxon>Panagrolaimomorpha</taxon>
        <taxon>Strongyloidoidea</taxon>
        <taxon>Steinernematidae</taxon>
        <taxon>Steinernema</taxon>
    </lineage>
</organism>
<dbReference type="WBParaSite" id="L893_g24405.t1">
    <property type="protein sequence ID" value="L893_g24405.t1"/>
    <property type="gene ID" value="L893_g24405"/>
</dbReference>
<reference evidence="3" key="1">
    <citation type="submission" date="2016-11" db="UniProtKB">
        <authorList>
            <consortium name="WormBaseParasite"/>
        </authorList>
    </citation>
    <scope>IDENTIFICATION</scope>
</reference>
<evidence type="ECO:0000313" key="3">
    <source>
        <dbReference type="WBParaSite" id="L893_g24405.t1"/>
    </source>
</evidence>
<sequence length="249" mass="28893">MEAQFALTLAHMSQMIEQLTKDKSDLQATLKEAKDDRDLLFSTCTDLNKEVEALQQEREESEARHSVEITRLTEEINELREQSFTNAEVHKDFAAHLEELATENGHLKDKVDHLNQALQEKERQLKAQEAKQERPGSVGSFEKVEKTLRNEIKELQEQNDRLQLKLMREKKMMVKQEQDEPRKYEETEADQWETASLPALLDQANQRKRLAVRSSSLPTHKRNRSNSKRSVIAVQPYLPPIVEGHEEGN</sequence>
<protein>
    <submittedName>
        <fullName evidence="3">HOOK domain-containing protein</fullName>
    </submittedName>
</protein>
<dbReference type="Proteomes" id="UP000095287">
    <property type="component" value="Unplaced"/>
</dbReference>
<name>A0A1I7ZAH3_9BILA</name>
<feature type="compositionally biased region" description="Basic and acidic residues" evidence="1">
    <location>
        <begin position="174"/>
        <end position="186"/>
    </location>
</feature>
<evidence type="ECO:0000313" key="2">
    <source>
        <dbReference type="Proteomes" id="UP000095287"/>
    </source>
</evidence>
<keyword evidence="2" id="KW-1185">Reference proteome</keyword>
<feature type="region of interest" description="Disordered" evidence="1">
    <location>
        <begin position="174"/>
        <end position="249"/>
    </location>
</feature>
<proteinExistence type="predicted"/>
<dbReference type="AlphaFoldDB" id="A0A1I7ZAH3"/>
<evidence type="ECO:0000256" key="1">
    <source>
        <dbReference type="SAM" id="MobiDB-lite"/>
    </source>
</evidence>
<accession>A0A1I7ZAH3</accession>